<name>A0ACB9HSE0_9ASTR</name>
<accession>A0ACB9HSE0</accession>
<reference evidence="2" key="1">
    <citation type="journal article" date="2022" name="Mol. Ecol. Resour.">
        <title>The genomes of chicory, endive, great burdock and yacon provide insights into Asteraceae palaeo-polyploidization history and plant inulin production.</title>
        <authorList>
            <person name="Fan W."/>
            <person name="Wang S."/>
            <person name="Wang H."/>
            <person name="Wang A."/>
            <person name="Jiang F."/>
            <person name="Liu H."/>
            <person name="Zhao H."/>
            <person name="Xu D."/>
            <person name="Zhang Y."/>
        </authorList>
    </citation>
    <scope>NUCLEOTIDE SEQUENCE [LARGE SCALE GENOMIC DNA]</scope>
    <source>
        <strain evidence="2">cv. Yunnan</strain>
    </source>
</reference>
<dbReference type="EMBL" id="CM042028">
    <property type="protein sequence ID" value="KAI3798645.1"/>
    <property type="molecule type" value="Genomic_DNA"/>
</dbReference>
<comment type="caution">
    <text evidence="1">The sequence shown here is derived from an EMBL/GenBank/DDBJ whole genome shotgun (WGS) entry which is preliminary data.</text>
</comment>
<protein>
    <submittedName>
        <fullName evidence="1">Uncharacterized protein</fullName>
    </submittedName>
</protein>
<gene>
    <name evidence="1" type="ORF">L1987_33923</name>
</gene>
<evidence type="ECO:0000313" key="1">
    <source>
        <dbReference type="EMBL" id="KAI3798645.1"/>
    </source>
</evidence>
<keyword evidence="2" id="KW-1185">Reference proteome</keyword>
<organism evidence="1 2">
    <name type="scientific">Smallanthus sonchifolius</name>
    <dbReference type="NCBI Taxonomy" id="185202"/>
    <lineage>
        <taxon>Eukaryota</taxon>
        <taxon>Viridiplantae</taxon>
        <taxon>Streptophyta</taxon>
        <taxon>Embryophyta</taxon>
        <taxon>Tracheophyta</taxon>
        <taxon>Spermatophyta</taxon>
        <taxon>Magnoliopsida</taxon>
        <taxon>eudicotyledons</taxon>
        <taxon>Gunneridae</taxon>
        <taxon>Pentapetalae</taxon>
        <taxon>asterids</taxon>
        <taxon>campanulids</taxon>
        <taxon>Asterales</taxon>
        <taxon>Asteraceae</taxon>
        <taxon>Asteroideae</taxon>
        <taxon>Heliantheae alliance</taxon>
        <taxon>Millerieae</taxon>
        <taxon>Smallanthus</taxon>
    </lineage>
</organism>
<proteinExistence type="predicted"/>
<dbReference type="Proteomes" id="UP001056120">
    <property type="component" value="Linkage Group LG11"/>
</dbReference>
<reference evidence="1 2" key="2">
    <citation type="journal article" date="2022" name="Mol. Ecol. Resour.">
        <title>The genomes of chicory, endive, great burdock and yacon provide insights into Asteraceae paleo-polyploidization history and plant inulin production.</title>
        <authorList>
            <person name="Fan W."/>
            <person name="Wang S."/>
            <person name="Wang H."/>
            <person name="Wang A."/>
            <person name="Jiang F."/>
            <person name="Liu H."/>
            <person name="Zhao H."/>
            <person name="Xu D."/>
            <person name="Zhang Y."/>
        </authorList>
    </citation>
    <scope>NUCLEOTIDE SEQUENCE [LARGE SCALE GENOMIC DNA]</scope>
    <source>
        <strain evidence="2">cv. Yunnan</strain>
        <tissue evidence="1">Leaves</tissue>
    </source>
</reference>
<evidence type="ECO:0000313" key="2">
    <source>
        <dbReference type="Proteomes" id="UP001056120"/>
    </source>
</evidence>
<sequence length="80" mass="8914">MNSSRTTLSEYADVCLAGAFAAVPEIFLQWDLKSNKLKCLKCHDLEASNQTQIPRTTCDCCKPACAELEGLKKQLFEKDT</sequence>